<dbReference type="Pfam" id="PF01098">
    <property type="entry name" value="FTSW_RODA_SPOVE"/>
    <property type="match status" value="1"/>
</dbReference>
<keyword evidence="4 6" id="KW-1133">Transmembrane helix</keyword>
<feature type="transmembrane region" description="Helical" evidence="6">
    <location>
        <begin position="81"/>
        <end position="99"/>
    </location>
</feature>
<comment type="caution">
    <text evidence="7">The sequence shown here is derived from an EMBL/GenBank/DDBJ whole genome shotgun (WGS) entry which is preliminary data.</text>
</comment>
<organism evidence="7 8">
    <name type="scientific">Clostridium neuense</name>
    <dbReference type="NCBI Taxonomy" id="1728934"/>
    <lineage>
        <taxon>Bacteria</taxon>
        <taxon>Bacillati</taxon>
        <taxon>Bacillota</taxon>
        <taxon>Clostridia</taxon>
        <taxon>Eubacteriales</taxon>
        <taxon>Clostridiaceae</taxon>
        <taxon>Clostridium</taxon>
    </lineage>
</organism>
<keyword evidence="8" id="KW-1185">Reference proteome</keyword>
<comment type="subcellular location">
    <subcellularLocation>
        <location evidence="1">Membrane</location>
        <topology evidence="1">Multi-pass membrane protein</topology>
    </subcellularLocation>
</comment>
<keyword evidence="5 6" id="KW-0472">Membrane</keyword>
<dbReference type="InterPro" id="IPR001182">
    <property type="entry name" value="FtsW/RodA"/>
</dbReference>
<feature type="transmembrane region" description="Helical" evidence="6">
    <location>
        <begin position="308"/>
        <end position="326"/>
    </location>
</feature>
<accession>A0ABW8TEW5</accession>
<reference evidence="7 8" key="1">
    <citation type="submission" date="2024-11" db="EMBL/GenBank/DDBJ databases">
        <authorList>
            <person name="Heng Y.C."/>
            <person name="Lim A.C.H."/>
            <person name="Lee J.K.Y."/>
            <person name="Kittelmann S."/>
        </authorList>
    </citation>
    <scope>NUCLEOTIDE SEQUENCE [LARGE SCALE GENOMIC DNA]</scope>
    <source>
        <strain evidence="7 8">WILCCON 0114</strain>
    </source>
</reference>
<gene>
    <name evidence="7" type="ORF">ACJDT4_10070</name>
</gene>
<evidence type="ECO:0000256" key="1">
    <source>
        <dbReference type="ARBA" id="ARBA00004141"/>
    </source>
</evidence>
<feature type="transmembrane region" description="Helical" evidence="6">
    <location>
        <begin position="184"/>
        <end position="204"/>
    </location>
</feature>
<evidence type="ECO:0000256" key="4">
    <source>
        <dbReference type="ARBA" id="ARBA00022989"/>
    </source>
</evidence>
<feature type="transmembrane region" description="Helical" evidence="6">
    <location>
        <begin position="49"/>
        <end position="69"/>
    </location>
</feature>
<dbReference type="Proteomes" id="UP001623592">
    <property type="component" value="Unassembled WGS sequence"/>
</dbReference>
<evidence type="ECO:0000256" key="3">
    <source>
        <dbReference type="ARBA" id="ARBA00022960"/>
    </source>
</evidence>
<name>A0ABW8TEW5_9CLOT</name>
<sequence>MKSLLLKFPKKLNLLKKLDIILLINAVLIVAFGIINIFTSTYYSHGYFFVKHQALNLLLSIAVCIFLVFIDYKTILRYSEILYWFIVIVLIATLKAPAVNGANSWIFGIEPAEFAKISLTLILVRKIDVMEGKVNNLKNFLILSGYIIVPFLLIYKQPNLGMAIVCLCIGLGILFIANISIKVLIGLVLSSIPISAIIWFSGILKAYQKARITSFLTPDSALNAAASQSDSLYQVMQSITAIGSGGIFGNGFFKGNFSNGGYIPEIHTDFIFASVGEEWGLAGAIFLFTLYFILLYKIIKIAKDSKDLSGKLICVGIFSSFIFSIFQNVGMTIKITLVSGITLPFMSYGGSSLLANFIALSLVLNVKLRKDMYHF</sequence>
<protein>
    <submittedName>
        <fullName evidence="7">FtsW/RodA/SpoVE family cell cycle protein</fullName>
    </submittedName>
</protein>
<evidence type="ECO:0000256" key="2">
    <source>
        <dbReference type="ARBA" id="ARBA00022692"/>
    </source>
</evidence>
<dbReference type="RefSeq" id="WP_406787429.1">
    <property type="nucleotide sequence ID" value="NZ_JBJIAA010000007.1"/>
</dbReference>
<keyword evidence="2 6" id="KW-0812">Transmembrane</keyword>
<dbReference type="PANTHER" id="PTHR30474">
    <property type="entry name" value="CELL CYCLE PROTEIN"/>
    <property type="match status" value="1"/>
</dbReference>
<evidence type="ECO:0000313" key="8">
    <source>
        <dbReference type="Proteomes" id="UP001623592"/>
    </source>
</evidence>
<feature type="transmembrane region" description="Helical" evidence="6">
    <location>
        <begin position="105"/>
        <end position="124"/>
    </location>
</feature>
<feature type="transmembrane region" description="Helical" evidence="6">
    <location>
        <begin position="160"/>
        <end position="177"/>
    </location>
</feature>
<feature type="transmembrane region" description="Helical" evidence="6">
    <location>
        <begin position="279"/>
        <end position="296"/>
    </location>
</feature>
<feature type="transmembrane region" description="Helical" evidence="6">
    <location>
        <begin position="20"/>
        <end position="43"/>
    </location>
</feature>
<feature type="transmembrane region" description="Helical" evidence="6">
    <location>
        <begin position="346"/>
        <end position="366"/>
    </location>
</feature>
<evidence type="ECO:0000256" key="6">
    <source>
        <dbReference type="SAM" id="Phobius"/>
    </source>
</evidence>
<feature type="transmembrane region" description="Helical" evidence="6">
    <location>
        <begin position="136"/>
        <end position="154"/>
    </location>
</feature>
<evidence type="ECO:0000313" key="7">
    <source>
        <dbReference type="EMBL" id="MFL0250766.1"/>
    </source>
</evidence>
<evidence type="ECO:0000256" key="5">
    <source>
        <dbReference type="ARBA" id="ARBA00023136"/>
    </source>
</evidence>
<dbReference type="PANTHER" id="PTHR30474:SF1">
    <property type="entry name" value="PEPTIDOGLYCAN GLYCOSYLTRANSFERASE MRDB"/>
    <property type="match status" value="1"/>
</dbReference>
<dbReference type="EMBL" id="JBJIAA010000007">
    <property type="protein sequence ID" value="MFL0250766.1"/>
    <property type="molecule type" value="Genomic_DNA"/>
</dbReference>
<proteinExistence type="predicted"/>
<keyword evidence="3" id="KW-0133">Cell shape</keyword>